<dbReference type="PANTHER" id="PTHR20963:SF14">
    <property type="entry name" value="ACID PHOSPHATASE, PUTATIVE-RELATED"/>
    <property type="match status" value="1"/>
</dbReference>
<dbReference type="OrthoDB" id="6509975at2759"/>
<gene>
    <name evidence="5" type="ORF">EJ05DRAFT_485780</name>
</gene>
<keyword evidence="2" id="KW-0325">Glycoprotein</keyword>
<sequence>MRSSAALAPLAFSVAAAYSFDPLEHLAGIAPYFEPEDPPSDPAPPQGCNVTRAAYIVRHAAIYANDFDFESYIEPFVMKLGNTTADWSKTRDLSFLTTWKSPIEDEDLEDLTKVGELEAFKLGVQVKQRYQYAKGGKGFNKPGKVWASTAERTTISAQSFIDGYTVGQNSTKLEGISEASEEGADSLTPHQTCPNYSGSRGSEQSGTYQKIYTKPIVERLNAQASAFNFTMSDVVGMQQLCGYETVIRGESPFCSLSLFTPNEWLSFEYMNDIMYHHSLGYGSPGISGAQGFPWTNATAQLLLAPANSSDIQDLYVSFAHRELPPNVLVALGLFNNTAFTNSLDYNATMPLTQISTNRVWQSSRILPFLSNIAMEKLSCDSYGYEPGEFIRVLVNQAPQPLPGCVDGPAESCGLSGFQEFIKARGEMFGDFDGLCGVDYSNSTNILSIYGQQ</sequence>
<dbReference type="PIRSF" id="PIRSF000894">
    <property type="entry name" value="Acid_phosphatase"/>
    <property type="match status" value="1"/>
</dbReference>
<dbReference type="InterPro" id="IPR000560">
    <property type="entry name" value="His_Pase_clade-2"/>
</dbReference>
<dbReference type="CDD" id="cd07061">
    <property type="entry name" value="HP_HAP_like"/>
    <property type="match status" value="1"/>
</dbReference>
<dbReference type="AlphaFoldDB" id="A0A6A6W7R8"/>
<dbReference type="Gene3D" id="3.40.50.1240">
    <property type="entry name" value="Phosphoglycerate mutase-like"/>
    <property type="match status" value="1"/>
</dbReference>
<reference evidence="5" key="1">
    <citation type="journal article" date="2020" name="Stud. Mycol.">
        <title>101 Dothideomycetes genomes: a test case for predicting lifestyles and emergence of pathogens.</title>
        <authorList>
            <person name="Haridas S."/>
            <person name="Albert R."/>
            <person name="Binder M."/>
            <person name="Bloem J."/>
            <person name="Labutti K."/>
            <person name="Salamov A."/>
            <person name="Andreopoulos B."/>
            <person name="Baker S."/>
            <person name="Barry K."/>
            <person name="Bills G."/>
            <person name="Bluhm B."/>
            <person name="Cannon C."/>
            <person name="Castanera R."/>
            <person name="Culley D."/>
            <person name="Daum C."/>
            <person name="Ezra D."/>
            <person name="Gonzalez J."/>
            <person name="Henrissat B."/>
            <person name="Kuo A."/>
            <person name="Liang C."/>
            <person name="Lipzen A."/>
            <person name="Lutzoni F."/>
            <person name="Magnuson J."/>
            <person name="Mondo S."/>
            <person name="Nolan M."/>
            <person name="Ohm R."/>
            <person name="Pangilinan J."/>
            <person name="Park H.-J."/>
            <person name="Ramirez L."/>
            <person name="Alfaro M."/>
            <person name="Sun H."/>
            <person name="Tritt A."/>
            <person name="Yoshinaga Y."/>
            <person name="Zwiers L.-H."/>
            <person name="Turgeon B."/>
            <person name="Goodwin S."/>
            <person name="Spatafora J."/>
            <person name="Crous P."/>
            <person name="Grigoriev I."/>
        </authorList>
    </citation>
    <scope>NUCLEOTIDE SEQUENCE</scope>
    <source>
        <strain evidence="5">CBS 121739</strain>
    </source>
</reference>
<feature type="compositionally biased region" description="Polar residues" evidence="4">
    <location>
        <begin position="188"/>
        <end position="204"/>
    </location>
</feature>
<feature type="region of interest" description="Disordered" evidence="4">
    <location>
        <begin position="180"/>
        <end position="204"/>
    </location>
</feature>
<feature type="disulfide bond" evidence="3">
    <location>
        <begin position="404"/>
        <end position="412"/>
    </location>
</feature>
<evidence type="ECO:0000256" key="3">
    <source>
        <dbReference type="PIRSR" id="PIRSR000894-2"/>
    </source>
</evidence>
<evidence type="ECO:0000313" key="5">
    <source>
        <dbReference type="EMBL" id="KAF2758683.1"/>
    </source>
</evidence>
<feature type="disulfide bond" evidence="3">
    <location>
        <begin position="241"/>
        <end position="254"/>
    </location>
</feature>
<dbReference type="InterPro" id="IPR016274">
    <property type="entry name" value="Histidine_acid_Pase_euk"/>
</dbReference>
<dbReference type="PANTHER" id="PTHR20963">
    <property type="entry name" value="MULTIPLE INOSITOL POLYPHOSPHATE PHOSPHATASE-RELATED"/>
    <property type="match status" value="1"/>
</dbReference>
<keyword evidence="6" id="KW-1185">Reference proteome</keyword>
<dbReference type="FunFam" id="3.40.50.1240:FF:000065">
    <property type="entry name" value="Similar to histidine acid phosphatase"/>
    <property type="match status" value="1"/>
</dbReference>
<evidence type="ECO:0000256" key="2">
    <source>
        <dbReference type="ARBA" id="ARBA00023180"/>
    </source>
</evidence>
<protein>
    <submittedName>
        <fullName evidence="5">Repressible acid phosphatase</fullName>
    </submittedName>
</protein>
<evidence type="ECO:0000256" key="4">
    <source>
        <dbReference type="SAM" id="MobiDB-lite"/>
    </source>
</evidence>
<keyword evidence="3" id="KW-1015">Disulfide bond</keyword>
<dbReference type="InterPro" id="IPR029033">
    <property type="entry name" value="His_PPase_superfam"/>
</dbReference>
<evidence type="ECO:0000313" key="6">
    <source>
        <dbReference type="Proteomes" id="UP000799437"/>
    </source>
</evidence>
<dbReference type="SUPFAM" id="SSF53254">
    <property type="entry name" value="Phosphoglycerate mutase-like"/>
    <property type="match status" value="1"/>
</dbReference>
<dbReference type="GO" id="GO:0003993">
    <property type="term" value="F:acid phosphatase activity"/>
    <property type="evidence" value="ECO:0007669"/>
    <property type="project" value="TreeGrafter"/>
</dbReference>
<dbReference type="EMBL" id="ML996571">
    <property type="protein sequence ID" value="KAF2758683.1"/>
    <property type="molecule type" value="Genomic_DNA"/>
</dbReference>
<dbReference type="GeneID" id="54486533"/>
<dbReference type="GO" id="GO:0009277">
    <property type="term" value="C:fungal-type cell wall"/>
    <property type="evidence" value="ECO:0007669"/>
    <property type="project" value="TreeGrafter"/>
</dbReference>
<organism evidence="5 6">
    <name type="scientific">Pseudovirgaria hyperparasitica</name>
    <dbReference type="NCBI Taxonomy" id="470096"/>
    <lineage>
        <taxon>Eukaryota</taxon>
        <taxon>Fungi</taxon>
        <taxon>Dikarya</taxon>
        <taxon>Ascomycota</taxon>
        <taxon>Pezizomycotina</taxon>
        <taxon>Dothideomycetes</taxon>
        <taxon>Dothideomycetes incertae sedis</taxon>
        <taxon>Acrospermales</taxon>
        <taxon>Acrospermaceae</taxon>
        <taxon>Pseudovirgaria</taxon>
    </lineage>
</organism>
<dbReference type="Pfam" id="PF00328">
    <property type="entry name" value="His_Phos_2"/>
    <property type="match status" value="1"/>
</dbReference>
<dbReference type="Proteomes" id="UP000799437">
    <property type="component" value="Unassembled WGS sequence"/>
</dbReference>
<feature type="disulfide bond" evidence="3">
    <location>
        <begin position="48"/>
        <end position="379"/>
    </location>
</feature>
<accession>A0A6A6W7R8</accession>
<name>A0A6A6W7R8_9PEZI</name>
<evidence type="ECO:0000256" key="1">
    <source>
        <dbReference type="ARBA" id="ARBA00022801"/>
    </source>
</evidence>
<proteinExistence type="predicted"/>
<keyword evidence="1" id="KW-0378">Hydrolase</keyword>
<dbReference type="RefSeq" id="XP_033601134.1">
    <property type="nucleotide sequence ID" value="XM_033745479.1"/>
</dbReference>